<dbReference type="InterPro" id="IPR020471">
    <property type="entry name" value="AKR"/>
</dbReference>
<evidence type="ECO:0000256" key="3">
    <source>
        <dbReference type="ARBA" id="ARBA00023002"/>
    </source>
</evidence>
<dbReference type="Gene3D" id="3.20.20.100">
    <property type="entry name" value="NADP-dependent oxidoreductase domain"/>
    <property type="match status" value="1"/>
</dbReference>
<reference evidence="5 6" key="1">
    <citation type="submission" date="2017-11" db="EMBL/GenBank/DDBJ databases">
        <title>Draft Genome Sequence of Lactobacillus curieae NBRC 111893 isolated from Koso, a Japanese sugar-Vegetable Fermented Beverage.</title>
        <authorList>
            <person name="Chiou T.Y."/>
            <person name="Oshima K."/>
            <person name="Suda W."/>
            <person name="Hattori M."/>
            <person name="Takahashi T."/>
        </authorList>
    </citation>
    <scope>NUCLEOTIDE SEQUENCE [LARGE SCALE GENOMIC DNA]</scope>
    <source>
        <strain evidence="5 6">NBRC111893</strain>
    </source>
</reference>
<dbReference type="PANTHER" id="PTHR43827">
    <property type="entry name" value="2,5-DIKETO-D-GLUCONIC ACID REDUCTASE"/>
    <property type="match status" value="1"/>
</dbReference>
<evidence type="ECO:0000256" key="1">
    <source>
        <dbReference type="ARBA" id="ARBA00007905"/>
    </source>
</evidence>
<keyword evidence="3" id="KW-0560">Oxidoreductase</keyword>
<protein>
    <submittedName>
        <fullName evidence="5">Oxidoreductase of aldo/keto reductase family, subgroup 1</fullName>
    </submittedName>
</protein>
<dbReference type="EMBL" id="BEXA01000001">
    <property type="protein sequence ID" value="GAY72278.1"/>
    <property type="molecule type" value="Genomic_DNA"/>
</dbReference>
<evidence type="ECO:0000259" key="4">
    <source>
        <dbReference type="Pfam" id="PF00248"/>
    </source>
</evidence>
<name>A0A401FJ01_9LACO</name>
<sequence>MINSLSDTVELNNGTKIPGLGLGVFQISEKDTPSVVKNAIVNGYRLIDTAAIYGNEIGTGKGIKGGLKAANLSREDLFITSKYGITTSLTTKQSLNSMPVLTGLI</sequence>
<gene>
    <name evidence="5" type="ORF">NBRC111893_424</name>
</gene>
<dbReference type="InterPro" id="IPR036812">
    <property type="entry name" value="NAD(P)_OxRdtase_dom_sf"/>
</dbReference>
<proteinExistence type="inferred from homology"/>
<dbReference type="AlphaFoldDB" id="A0A401FJ01"/>
<organism evidence="5 6">
    <name type="scientific">Lentilactobacillus kosonis</name>
    <dbReference type="NCBI Taxonomy" id="2810561"/>
    <lineage>
        <taxon>Bacteria</taxon>
        <taxon>Bacillati</taxon>
        <taxon>Bacillota</taxon>
        <taxon>Bacilli</taxon>
        <taxon>Lactobacillales</taxon>
        <taxon>Lactobacillaceae</taxon>
        <taxon>Lentilactobacillus</taxon>
    </lineage>
</organism>
<dbReference type="Pfam" id="PF00248">
    <property type="entry name" value="Aldo_ket_red"/>
    <property type="match status" value="1"/>
</dbReference>
<evidence type="ECO:0000313" key="6">
    <source>
        <dbReference type="Proteomes" id="UP000286974"/>
    </source>
</evidence>
<dbReference type="SUPFAM" id="SSF51430">
    <property type="entry name" value="NAD(P)-linked oxidoreductase"/>
    <property type="match status" value="1"/>
</dbReference>
<dbReference type="Proteomes" id="UP000286974">
    <property type="component" value="Unassembled WGS sequence"/>
</dbReference>
<dbReference type="PANTHER" id="PTHR43827:SF3">
    <property type="entry name" value="NADP-DEPENDENT OXIDOREDUCTASE DOMAIN-CONTAINING PROTEIN"/>
    <property type="match status" value="1"/>
</dbReference>
<evidence type="ECO:0000256" key="2">
    <source>
        <dbReference type="ARBA" id="ARBA00022857"/>
    </source>
</evidence>
<keyword evidence="6" id="KW-1185">Reference proteome</keyword>
<keyword evidence="2" id="KW-0521">NADP</keyword>
<comment type="caution">
    <text evidence="5">The sequence shown here is derived from an EMBL/GenBank/DDBJ whole genome shotgun (WGS) entry which is preliminary data.</text>
</comment>
<accession>A0A401FJ01</accession>
<dbReference type="InterPro" id="IPR023210">
    <property type="entry name" value="NADP_OxRdtase_dom"/>
</dbReference>
<evidence type="ECO:0000313" key="5">
    <source>
        <dbReference type="EMBL" id="GAY72278.1"/>
    </source>
</evidence>
<feature type="domain" description="NADP-dependent oxidoreductase" evidence="4">
    <location>
        <begin position="26"/>
        <end position="85"/>
    </location>
</feature>
<comment type="similarity">
    <text evidence="1">Belongs to the aldo/keto reductase family.</text>
</comment>
<dbReference type="GO" id="GO:0016616">
    <property type="term" value="F:oxidoreductase activity, acting on the CH-OH group of donors, NAD or NADP as acceptor"/>
    <property type="evidence" value="ECO:0007669"/>
    <property type="project" value="UniProtKB-ARBA"/>
</dbReference>